<dbReference type="PROSITE" id="PS51683">
    <property type="entry name" value="SAM_OMT_II"/>
    <property type="match status" value="1"/>
</dbReference>
<feature type="domain" description="O-methyltransferase C-terminal" evidence="5">
    <location>
        <begin position="221"/>
        <end position="358"/>
    </location>
</feature>
<dbReference type="SUPFAM" id="SSF46785">
    <property type="entry name" value="Winged helix' DNA-binding domain"/>
    <property type="match status" value="1"/>
</dbReference>
<evidence type="ECO:0000259" key="6">
    <source>
        <dbReference type="Pfam" id="PF08100"/>
    </source>
</evidence>
<dbReference type="SUPFAM" id="SSF53335">
    <property type="entry name" value="S-adenosyl-L-methionine-dependent methyltransferases"/>
    <property type="match status" value="1"/>
</dbReference>
<dbReference type="Gene3D" id="1.10.10.10">
    <property type="entry name" value="Winged helix-like DNA-binding domain superfamily/Winged helix DNA-binding domain"/>
    <property type="match status" value="1"/>
</dbReference>
<organism evidence="7 8">
    <name type="scientific">Massariosphaeria phaeospora</name>
    <dbReference type="NCBI Taxonomy" id="100035"/>
    <lineage>
        <taxon>Eukaryota</taxon>
        <taxon>Fungi</taxon>
        <taxon>Dikarya</taxon>
        <taxon>Ascomycota</taxon>
        <taxon>Pezizomycotina</taxon>
        <taxon>Dothideomycetes</taxon>
        <taxon>Pleosporomycetidae</taxon>
        <taxon>Pleosporales</taxon>
        <taxon>Pleosporales incertae sedis</taxon>
        <taxon>Massariosphaeria</taxon>
    </lineage>
</organism>
<dbReference type="GO" id="GO:0032259">
    <property type="term" value="P:methylation"/>
    <property type="evidence" value="ECO:0007669"/>
    <property type="project" value="UniProtKB-KW"/>
</dbReference>
<keyword evidence="1 7" id="KW-0489">Methyltransferase</keyword>
<keyword evidence="3" id="KW-0949">S-adenosyl-L-methionine</keyword>
<reference evidence="7 8" key="1">
    <citation type="submission" date="2020-01" db="EMBL/GenBank/DDBJ databases">
        <authorList>
            <consortium name="DOE Joint Genome Institute"/>
            <person name="Haridas S."/>
            <person name="Albert R."/>
            <person name="Binder M."/>
            <person name="Bloem J."/>
            <person name="Labutti K."/>
            <person name="Salamov A."/>
            <person name="Andreopoulos B."/>
            <person name="Baker S.E."/>
            <person name="Barry K."/>
            <person name="Bills G."/>
            <person name="Bluhm B.H."/>
            <person name="Cannon C."/>
            <person name="Castanera R."/>
            <person name="Culley D.E."/>
            <person name="Daum C."/>
            <person name="Ezra D."/>
            <person name="Gonzalez J.B."/>
            <person name="Henrissat B."/>
            <person name="Kuo A."/>
            <person name="Liang C."/>
            <person name="Lipzen A."/>
            <person name="Lutzoni F."/>
            <person name="Magnuson J."/>
            <person name="Mondo S."/>
            <person name="Nolan M."/>
            <person name="Ohm R."/>
            <person name="Pangilinan J."/>
            <person name="Park H.-J.H."/>
            <person name="Ramirez L."/>
            <person name="Alfaro M."/>
            <person name="Sun H."/>
            <person name="Tritt A."/>
            <person name="Yoshinaga Y."/>
            <person name="Zwiers L.-H.L."/>
            <person name="Turgeon B.G."/>
            <person name="Goodwin S.B."/>
            <person name="Spatafora J.W."/>
            <person name="Crous P.W."/>
            <person name="Grigoriev I.V."/>
        </authorList>
    </citation>
    <scope>NUCLEOTIDE SEQUENCE [LARGE SCALE GENOMIC DNA]</scope>
    <source>
        <strain evidence="7 8">CBS 611.86</strain>
    </source>
</reference>
<evidence type="ECO:0000256" key="3">
    <source>
        <dbReference type="ARBA" id="ARBA00022691"/>
    </source>
</evidence>
<evidence type="ECO:0000259" key="5">
    <source>
        <dbReference type="Pfam" id="PF00891"/>
    </source>
</evidence>
<evidence type="ECO:0000256" key="4">
    <source>
        <dbReference type="PIRSR" id="PIRSR005739-1"/>
    </source>
</evidence>
<dbReference type="AlphaFoldDB" id="A0A7C8I1Q6"/>
<dbReference type="InterPro" id="IPR016461">
    <property type="entry name" value="COMT-like"/>
</dbReference>
<accession>A0A7C8I1Q6</accession>
<dbReference type="GO" id="GO:0008171">
    <property type="term" value="F:O-methyltransferase activity"/>
    <property type="evidence" value="ECO:0007669"/>
    <property type="project" value="InterPro"/>
</dbReference>
<dbReference type="Pfam" id="PF08100">
    <property type="entry name" value="Dimerisation"/>
    <property type="match status" value="1"/>
</dbReference>
<dbReference type="InterPro" id="IPR001077">
    <property type="entry name" value="COMT_C"/>
</dbReference>
<dbReference type="InterPro" id="IPR036390">
    <property type="entry name" value="WH_DNA-bd_sf"/>
</dbReference>
<dbReference type="GO" id="GO:0046983">
    <property type="term" value="F:protein dimerization activity"/>
    <property type="evidence" value="ECO:0007669"/>
    <property type="project" value="InterPro"/>
</dbReference>
<dbReference type="Pfam" id="PF00891">
    <property type="entry name" value="Methyltransf_2"/>
    <property type="match status" value="1"/>
</dbReference>
<gene>
    <name evidence="7" type="ORF">BDV95DRAFT_597367</name>
</gene>
<evidence type="ECO:0000313" key="7">
    <source>
        <dbReference type="EMBL" id="KAF2868517.1"/>
    </source>
</evidence>
<dbReference type="EMBL" id="JAADJZ010000019">
    <property type="protein sequence ID" value="KAF2868517.1"/>
    <property type="molecule type" value="Genomic_DNA"/>
</dbReference>
<feature type="active site" description="Proton acceptor" evidence="4">
    <location>
        <position position="289"/>
    </location>
</feature>
<proteinExistence type="predicted"/>
<protein>
    <submittedName>
        <fullName evidence="7">S-adenosyl-L-methionine-dependent methyltransferase</fullName>
    </submittedName>
</protein>
<keyword evidence="8" id="KW-1185">Reference proteome</keyword>
<name>A0A7C8I1Q6_9PLEO</name>
<dbReference type="PANTHER" id="PTHR43712">
    <property type="entry name" value="PUTATIVE (AFU_ORTHOLOGUE AFUA_4G14580)-RELATED"/>
    <property type="match status" value="1"/>
</dbReference>
<feature type="domain" description="O-methyltransferase dimerisation" evidence="6">
    <location>
        <begin position="50"/>
        <end position="121"/>
    </location>
</feature>
<dbReference type="Proteomes" id="UP000481861">
    <property type="component" value="Unassembled WGS sequence"/>
</dbReference>
<dbReference type="PIRSF" id="PIRSF005739">
    <property type="entry name" value="O-mtase"/>
    <property type="match status" value="1"/>
</dbReference>
<sequence>METMFAQIKQSASTADDLARRNLIASLHNLAYSLEGTHDTLDRIAYLHLQTAAVKIGFDLGLFKDLAEADGPLTVDDVAQKTGADTVFLGRYLRYLASIGTIEEVAKHQYAANNVTKNLTQKVTEAAISHCFETIGPEYQALPAFMKKTGYKNPEDELNTVCQVAWNTDKHQFAWLGEQPDKLKYFNDFMAFRREATVSWLNVYPIEEETKGWEPEKPVYVNIGGGIGHQCAQFKEKYPAVPGKVILQDLPHSIEKALQTPGVENMAHNFFEPQPVKGAKFYFTRGVLHNHPDHKVKLLLKNIISAMCPDSIILLDELVLPETGVNAYAAGMDLTMMAAFAAMERSESQWSAIFEDVGLKLVKTYTYNPVGYESVMDVRLK</sequence>
<dbReference type="InterPro" id="IPR036388">
    <property type="entry name" value="WH-like_DNA-bd_sf"/>
</dbReference>
<evidence type="ECO:0000256" key="2">
    <source>
        <dbReference type="ARBA" id="ARBA00022679"/>
    </source>
</evidence>
<dbReference type="OrthoDB" id="2410195at2759"/>
<dbReference type="Gene3D" id="3.40.50.150">
    <property type="entry name" value="Vaccinia Virus protein VP39"/>
    <property type="match status" value="1"/>
</dbReference>
<dbReference type="PANTHER" id="PTHR43712:SF4">
    <property type="entry name" value="O-METHYLTRANSFERASE DOMAIN-CONTAINING PROTEIN"/>
    <property type="match status" value="1"/>
</dbReference>
<dbReference type="InterPro" id="IPR029063">
    <property type="entry name" value="SAM-dependent_MTases_sf"/>
</dbReference>
<keyword evidence="2 7" id="KW-0808">Transferase</keyword>
<comment type="caution">
    <text evidence="7">The sequence shown here is derived from an EMBL/GenBank/DDBJ whole genome shotgun (WGS) entry which is preliminary data.</text>
</comment>
<evidence type="ECO:0000256" key="1">
    <source>
        <dbReference type="ARBA" id="ARBA00022603"/>
    </source>
</evidence>
<dbReference type="InterPro" id="IPR012967">
    <property type="entry name" value="COMT_dimerisation"/>
</dbReference>
<evidence type="ECO:0000313" key="8">
    <source>
        <dbReference type="Proteomes" id="UP000481861"/>
    </source>
</evidence>